<comment type="caution">
    <text evidence="4">The sequence shown here is derived from an EMBL/GenBank/DDBJ whole genome shotgun (WGS) entry which is preliminary data.</text>
</comment>
<dbReference type="EMBL" id="BMAW01022860">
    <property type="protein sequence ID" value="GFT79953.1"/>
    <property type="molecule type" value="Genomic_DNA"/>
</dbReference>
<organism evidence="4 5">
    <name type="scientific">Nephila pilipes</name>
    <name type="common">Giant wood spider</name>
    <name type="synonym">Nephila maculata</name>
    <dbReference type="NCBI Taxonomy" id="299642"/>
    <lineage>
        <taxon>Eukaryota</taxon>
        <taxon>Metazoa</taxon>
        <taxon>Ecdysozoa</taxon>
        <taxon>Arthropoda</taxon>
        <taxon>Chelicerata</taxon>
        <taxon>Arachnida</taxon>
        <taxon>Araneae</taxon>
        <taxon>Araneomorphae</taxon>
        <taxon>Entelegynae</taxon>
        <taxon>Araneoidea</taxon>
        <taxon>Nephilidae</taxon>
        <taxon>Nephila</taxon>
    </lineage>
</organism>
<keyword evidence="2" id="KW-1133">Transmembrane helix</keyword>
<dbReference type="GO" id="GO:0016020">
    <property type="term" value="C:membrane"/>
    <property type="evidence" value="ECO:0007669"/>
    <property type="project" value="InterPro"/>
</dbReference>
<keyword evidence="5" id="KW-1185">Reference proteome</keyword>
<keyword evidence="2" id="KW-0812">Transmembrane</keyword>
<protein>
    <submittedName>
        <fullName evidence="4">Smoothened homolog</fullName>
    </submittedName>
</protein>
<dbReference type="OrthoDB" id="10064659at2759"/>
<evidence type="ECO:0000313" key="4">
    <source>
        <dbReference type="EMBL" id="GFT79953.1"/>
    </source>
</evidence>
<dbReference type="AlphaFoldDB" id="A0A8X6PN58"/>
<dbReference type="GO" id="GO:0007166">
    <property type="term" value="P:cell surface receptor signaling pathway"/>
    <property type="evidence" value="ECO:0007669"/>
    <property type="project" value="InterPro"/>
</dbReference>
<dbReference type="Proteomes" id="UP000887013">
    <property type="component" value="Unassembled WGS sequence"/>
</dbReference>
<evidence type="ECO:0000313" key="5">
    <source>
        <dbReference type="Proteomes" id="UP000887013"/>
    </source>
</evidence>
<evidence type="ECO:0000256" key="2">
    <source>
        <dbReference type="SAM" id="Phobius"/>
    </source>
</evidence>
<feature type="transmembrane region" description="Helical" evidence="2">
    <location>
        <begin position="89"/>
        <end position="109"/>
    </location>
</feature>
<keyword evidence="2" id="KW-0472">Membrane</keyword>
<dbReference type="InterPro" id="IPR000539">
    <property type="entry name" value="Frizzled/Smoothened_7TM"/>
</dbReference>
<evidence type="ECO:0000256" key="1">
    <source>
        <dbReference type="ARBA" id="ARBA00023170"/>
    </source>
</evidence>
<feature type="transmembrane region" description="Helical" evidence="2">
    <location>
        <begin position="57"/>
        <end position="77"/>
    </location>
</feature>
<reference evidence="4" key="1">
    <citation type="submission" date="2020-08" db="EMBL/GenBank/DDBJ databases">
        <title>Multicomponent nature underlies the extraordinary mechanical properties of spider dragline silk.</title>
        <authorList>
            <person name="Kono N."/>
            <person name="Nakamura H."/>
            <person name="Mori M."/>
            <person name="Yoshida Y."/>
            <person name="Ohtoshi R."/>
            <person name="Malay A.D."/>
            <person name="Moran D.A.P."/>
            <person name="Tomita M."/>
            <person name="Numata K."/>
            <person name="Arakawa K."/>
        </authorList>
    </citation>
    <scope>NUCLEOTIDE SEQUENCE</scope>
</reference>
<name>A0A8X6PN58_NEPPI</name>
<accession>A0A8X6PN58</accession>
<gene>
    <name evidence="4" type="primary">Smo</name>
    <name evidence="4" type="ORF">NPIL_608151</name>
</gene>
<proteinExistence type="predicted"/>
<feature type="domain" description="Frizzled/Smoothened 7TM" evidence="3">
    <location>
        <begin position="44"/>
        <end position="115"/>
    </location>
</feature>
<sequence length="118" mass="13108">MQNPLLEIKFNTSYKCIPPLKETANAENWFDDVEGCGIQCQDPFYTEKEHDDVHTLIAFQAGLSFIACLVTVATFCLSSKGAKQYPAAIIFLINFCLTVVSVGCLIQFFPGARNIHNV</sequence>
<dbReference type="Gene3D" id="1.20.1070.10">
    <property type="entry name" value="Rhodopsin 7-helix transmembrane proteins"/>
    <property type="match status" value="1"/>
</dbReference>
<keyword evidence="1" id="KW-0675">Receptor</keyword>
<evidence type="ECO:0000259" key="3">
    <source>
        <dbReference type="Pfam" id="PF01534"/>
    </source>
</evidence>
<dbReference type="Pfam" id="PF01534">
    <property type="entry name" value="Frizzled"/>
    <property type="match status" value="1"/>
</dbReference>